<feature type="compositionally biased region" description="Polar residues" evidence="1">
    <location>
        <begin position="82"/>
        <end position="93"/>
    </location>
</feature>
<keyword evidence="2" id="KW-1133">Transmembrane helix</keyword>
<dbReference type="Proteomes" id="UP000786662">
    <property type="component" value="Unassembled WGS sequence"/>
</dbReference>
<comment type="caution">
    <text evidence="3">The sequence shown here is derived from an EMBL/GenBank/DDBJ whole genome shotgun (WGS) entry which is preliminary data.</text>
</comment>
<name>A0A9D6DRC0_9BACT</name>
<proteinExistence type="predicted"/>
<dbReference type="AlphaFoldDB" id="A0A9D6DRC0"/>
<keyword evidence="2" id="KW-0812">Transmembrane</keyword>
<reference evidence="3" key="1">
    <citation type="submission" date="2020-07" db="EMBL/GenBank/DDBJ databases">
        <title>Huge and variable diversity of episymbiotic CPR bacteria and DPANN archaea in groundwater ecosystems.</title>
        <authorList>
            <person name="He C.Y."/>
            <person name="Keren R."/>
            <person name="Whittaker M."/>
            <person name="Farag I.F."/>
            <person name="Doudna J."/>
            <person name="Cate J.H.D."/>
            <person name="Banfield J.F."/>
        </authorList>
    </citation>
    <scope>NUCLEOTIDE SEQUENCE</scope>
    <source>
        <strain evidence="3">NC_groundwater_191_Ag_S-0.1um_45_8</strain>
    </source>
</reference>
<dbReference type="EMBL" id="JACOYY010000001">
    <property type="protein sequence ID" value="MBI2052051.1"/>
    <property type="molecule type" value="Genomic_DNA"/>
</dbReference>
<accession>A0A9D6DRC0</accession>
<sequence length="93" mass="10361">MAVVVTKDIKRKRLFLAVFVVLVLTSAIIIYLGIFKESSQPNIVLPPENLVNSNQVSDLKIKILEDDRFRNLLPPPGVPLKTETTGKSNPFSD</sequence>
<keyword evidence="2" id="KW-0472">Membrane</keyword>
<protein>
    <submittedName>
        <fullName evidence="3">Uncharacterized protein</fullName>
    </submittedName>
</protein>
<evidence type="ECO:0000313" key="4">
    <source>
        <dbReference type="Proteomes" id="UP000786662"/>
    </source>
</evidence>
<feature type="transmembrane region" description="Helical" evidence="2">
    <location>
        <begin position="14"/>
        <end position="34"/>
    </location>
</feature>
<evidence type="ECO:0000256" key="2">
    <source>
        <dbReference type="SAM" id="Phobius"/>
    </source>
</evidence>
<feature type="region of interest" description="Disordered" evidence="1">
    <location>
        <begin position="74"/>
        <end position="93"/>
    </location>
</feature>
<evidence type="ECO:0000256" key="1">
    <source>
        <dbReference type="SAM" id="MobiDB-lite"/>
    </source>
</evidence>
<organism evidence="3 4">
    <name type="scientific">Candidatus Sungiibacteriota bacterium</name>
    <dbReference type="NCBI Taxonomy" id="2750080"/>
    <lineage>
        <taxon>Bacteria</taxon>
        <taxon>Candidatus Sungiibacteriota</taxon>
    </lineage>
</organism>
<evidence type="ECO:0000313" key="3">
    <source>
        <dbReference type="EMBL" id="MBI2052051.1"/>
    </source>
</evidence>
<gene>
    <name evidence="3" type="ORF">HYT38_00015</name>
</gene>